<dbReference type="Gene3D" id="3.90.1150.10">
    <property type="entry name" value="Aspartate Aminotransferase, domain 1"/>
    <property type="match status" value="2"/>
</dbReference>
<evidence type="ECO:0000256" key="10">
    <source>
        <dbReference type="ARBA" id="ARBA00023315"/>
    </source>
</evidence>
<dbReference type="GO" id="GO:0004758">
    <property type="term" value="F:serine C-palmitoyltransferase activity"/>
    <property type="evidence" value="ECO:0007669"/>
    <property type="project" value="TreeGrafter"/>
</dbReference>
<dbReference type="InterPro" id="IPR015424">
    <property type="entry name" value="PyrdxlP-dep_Trfase"/>
</dbReference>
<feature type="domain" description="Aminotransferase class I/classII large" evidence="12">
    <location>
        <begin position="291"/>
        <end position="588"/>
    </location>
</feature>
<keyword evidence="8" id="KW-0746">Sphingolipid metabolism</keyword>
<protein>
    <recommendedName>
        <fullName evidence="5">serine C-palmitoyltransferase</fullName>
        <ecNumber evidence="5">2.3.1.50</ecNumber>
    </recommendedName>
</protein>
<dbReference type="Pfam" id="PF00155">
    <property type="entry name" value="Aminotran_1_2"/>
    <property type="match status" value="2"/>
</dbReference>
<evidence type="ECO:0000256" key="6">
    <source>
        <dbReference type="ARBA" id="ARBA00022679"/>
    </source>
</evidence>
<dbReference type="GO" id="GO:0005783">
    <property type="term" value="C:endoplasmic reticulum"/>
    <property type="evidence" value="ECO:0007669"/>
    <property type="project" value="TreeGrafter"/>
</dbReference>
<keyword evidence="7 11" id="KW-0663">Pyridoxal phosphate</keyword>
<comment type="similarity">
    <text evidence="4 11">Belongs to the class-II pyridoxal-phosphate-dependent aminotransferase family.</text>
</comment>
<organism evidence="13">
    <name type="scientific">Noctiluca scintillans</name>
    <name type="common">Sea sparkle</name>
    <name type="synonym">Red tide dinoflagellate</name>
    <dbReference type="NCBI Taxonomy" id="2966"/>
    <lineage>
        <taxon>Eukaryota</taxon>
        <taxon>Sar</taxon>
        <taxon>Alveolata</taxon>
        <taxon>Dinophyceae</taxon>
        <taxon>Noctilucales</taxon>
        <taxon>Noctilucaceae</taxon>
        <taxon>Noctiluca</taxon>
    </lineage>
</organism>
<comment type="cofactor">
    <cofactor evidence="1 11">
        <name>pyridoxal 5'-phosphate</name>
        <dbReference type="ChEBI" id="CHEBI:597326"/>
    </cofactor>
</comment>
<sequence length="648" mass="68695">MEGDFTPLQEVVALKNLYNAYLYLDEAHSIGAVGATGRGVTELFDVPRSEVDVMMGTFTKSFGSAGGYVASSKAVIDTLRRDAPGSVFAFAMPPPCAAQALAALRVISGTCGGSTGSKKLAQIRDNSNFFREALEAEGFKVLGASDSPIIPVMLHHSIKMGQFSRRCLQSGIAVVIVGYPAVPVLYERVRFCISAAHTRVQLTSVVQKVTAIGRELGVLYNYGSSTVLPAHDRRLPEPLPAMHSFVPEPLARPSVTVPSVVASISAEPHSIKDFRRFDPLGYAQLPLLAAQRAGEATMNEYGFGACGPRGFYGSTKPHMELEATITRCLGVDAAIVYSAGVATASSVIPALVMKGDHVIVDSQVHLGILTGLRLCRAHVSWVAQGDVDGVARVLASTKKSESKGRQPRTFVVVEGVSQRTGRVAPLKELVALKQQYGALLIVDETLSFGTLGSRGLGLSKEFGSHVDAIIGSLEHAAAVVGGFCAGRGDLIEHQRLAGAGYCFSASCPPAACSMASATIMELSDGESSGRLAKLRSNASLLHEMLRSAELCGEHVQAISSPESYVQHLWFDSQSELACAIAERVVATGFRVQLCNTTVCPVEDIFRSKLKAPALTGVSLRVCASAESSVQDIITLTTSIREALSSPQR</sequence>
<dbReference type="EMBL" id="HBFQ01031517">
    <property type="protein sequence ID" value="CAD8847845.1"/>
    <property type="molecule type" value="Transcribed_RNA"/>
</dbReference>
<keyword evidence="10" id="KW-0012">Acyltransferase</keyword>
<keyword evidence="9" id="KW-0443">Lipid metabolism</keyword>
<evidence type="ECO:0000259" key="12">
    <source>
        <dbReference type="Pfam" id="PF00155"/>
    </source>
</evidence>
<evidence type="ECO:0000313" key="13">
    <source>
        <dbReference type="EMBL" id="CAD8847845.1"/>
    </source>
</evidence>
<comment type="pathway">
    <text evidence="3">Sphingolipid metabolism.</text>
</comment>
<evidence type="ECO:0000256" key="5">
    <source>
        <dbReference type="ARBA" id="ARBA00013220"/>
    </source>
</evidence>
<feature type="domain" description="Aminotransferase class I/classII large" evidence="12">
    <location>
        <begin position="1"/>
        <end position="208"/>
    </location>
</feature>
<dbReference type="SUPFAM" id="SSF53383">
    <property type="entry name" value="PLP-dependent transferases"/>
    <property type="match status" value="2"/>
</dbReference>
<dbReference type="InterPro" id="IPR050087">
    <property type="entry name" value="AON_synthase_class-II"/>
</dbReference>
<evidence type="ECO:0000256" key="11">
    <source>
        <dbReference type="RuleBase" id="RU003693"/>
    </source>
</evidence>
<evidence type="ECO:0000256" key="3">
    <source>
        <dbReference type="ARBA" id="ARBA00004991"/>
    </source>
</evidence>
<dbReference type="PROSITE" id="PS00599">
    <property type="entry name" value="AA_TRANSFER_CLASS_2"/>
    <property type="match status" value="1"/>
</dbReference>
<dbReference type="PANTHER" id="PTHR13693">
    <property type="entry name" value="CLASS II AMINOTRANSFERASE/8-AMINO-7-OXONONANOATE SYNTHASE"/>
    <property type="match status" value="1"/>
</dbReference>
<evidence type="ECO:0000256" key="1">
    <source>
        <dbReference type="ARBA" id="ARBA00001933"/>
    </source>
</evidence>
<evidence type="ECO:0000256" key="4">
    <source>
        <dbReference type="ARBA" id="ARBA00008392"/>
    </source>
</evidence>
<dbReference type="InterPro" id="IPR004839">
    <property type="entry name" value="Aminotransferase_I/II_large"/>
</dbReference>
<evidence type="ECO:0000256" key="2">
    <source>
        <dbReference type="ARBA" id="ARBA00004760"/>
    </source>
</evidence>
<gene>
    <name evidence="13" type="ORF">NSCI0253_LOCUS22195</name>
</gene>
<reference evidence="13" key="1">
    <citation type="submission" date="2021-01" db="EMBL/GenBank/DDBJ databases">
        <authorList>
            <person name="Corre E."/>
            <person name="Pelletier E."/>
            <person name="Niang G."/>
            <person name="Scheremetjew M."/>
            <person name="Finn R."/>
            <person name="Kale V."/>
            <person name="Holt S."/>
            <person name="Cochrane G."/>
            <person name="Meng A."/>
            <person name="Brown T."/>
            <person name="Cohen L."/>
        </authorList>
    </citation>
    <scope>NUCLEOTIDE SEQUENCE</scope>
</reference>
<evidence type="ECO:0000256" key="8">
    <source>
        <dbReference type="ARBA" id="ARBA00022919"/>
    </source>
</evidence>
<dbReference type="AlphaFoldDB" id="A0A7S1F6H5"/>
<evidence type="ECO:0000256" key="9">
    <source>
        <dbReference type="ARBA" id="ARBA00023098"/>
    </source>
</evidence>
<dbReference type="Gene3D" id="3.40.640.10">
    <property type="entry name" value="Type I PLP-dependent aspartate aminotransferase-like (Major domain)"/>
    <property type="match status" value="2"/>
</dbReference>
<dbReference type="GO" id="GO:0046512">
    <property type="term" value="P:sphingosine biosynthetic process"/>
    <property type="evidence" value="ECO:0007669"/>
    <property type="project" value="TreeGrafter"/>
</dbReference>
<evidence type="ECO:0000256" key="7">
    <source>
        <dbReference type="ARBA" id="ARBA00022898"/>
    </source>
</evidence>
<dbReference type="InterPro" id="IPR015421">
    <property type="entry name" value="PyrdxlP-dep_Trfase_major"/>
</dbReference>
<dbReference type="GO" id="GO:0030170">
    <property type="term" value="F:pyridoxal phosphate binding"/>
    <property type="evidence" value="ECO:0007669"/>
    <property type="project" value="InterPro"/>
</dbReference>
<dbReference type="InterPro" id="IPR015422">
    <property type="entry name" value="PyrdxlP-dep_Trfase_small"/>
</dbReference>
<dbReference type="PANTHER" id="PTHR13693:SF2">
    <property type="entry name" value="SERINE PALMITOYLTRANSFERASE 1"/>
    <property type="match status" value="1"/>
</dbReference>
<dbReference type="InterPro" id="IPR001917">
    <property type="entry name" value="Aminotrans_II_pyridoxalP_BS"/>
</dbReference>
<dbReference type="GO" id="GO:0016020">
    <property type="term" value="C:membrane"/>
    <property type="evidence" value="ECO:0007669"/>
    <property type="project" value="GOC"/>
</dbReference>
<accession>A0A7S1F6H5</accession>
<proteinExistence type="inferred from homology"/>
<dbReference type="GO" id="GO:0046513">
    <property type="term" value="P:ceramide biosynthetic process"/>
    <property type="evidence" value="ECO:0007669"/>
    <property type="project" value="TreeGrafter"/>
</dbReference>
<name>A0A7S1F6H5_NOCSC</name>
<dbReference type="EC" id="2.3.1.50" evidence="5"/>
<comment type="pathway">
    <text evidence="2">Lipid metabolism; sphingolipid metabolism.</text>
</comment>
<keyword evidence="6" id="KW-0808">Transferase</keyword>